<evidence type="ECO:0000256" key="2">
    <source>
        <dbReference type="ARBA" id="ARBA00007301"/>
    </source>
</evidence>
<accession>A0ABS4Z713</accession>
<evidence type="ECO:0000313" key="9">
    <source>
        <dbReference type="Proteomes" id="UP000758168"/>
    </source>
</evidence>
<name>A0ABS4Z713_9ACTN</name>
<evidence type="ECO:0000256" key="3">
    <source>
        <dbReference type="ARBA" id="ARBA00022630"/>
    </source>
</evidence>
<reference evidence="8 9" key="1">
    <citation type="submission" date="2021-03" db="EMBL/GenBank/DDBJ databases">
        <title>Sequencing the genomes of 1000 actinobacteria strains.</title>
        <authorList>
            <person name="Klenk H.-P."/>
        </authorList>
    </citation>
    <scope>NUCLEOTIDE SEQUENCE [LARGE SCALE GENOMIC DNA]</scope>
    <source>
        <strain evidence="8 9">DSM 12936</strain>
    </source>
</reference>
<comment type="caution">
    <text evidence="8">The sequence shown here is derived from an EMBL/GenBank/DDBJ whole genome shotgun (WGS) entry which is preliminary data.</text>
</comment>
<keyword evidence="4" id="KW-0288">FMN</keyword>
<comment type="cofactor">
    <cofactor evidence="1">
        <name>FMN</name>
        <dbReference type="ChEBI" id="CHEBI:58210"/>
    </cofactor>
</comment>
<feature type="domain" description="Pyridoxamine 5'-phosphate oxidase N-terminal" evidence="6">
    <location>
        <begin position="1"/>
        <end position="114"/>
    </location>
</feature>
<evidence type="ECO:0000256" key="4">
    <source>
        <dbReference type="ARBA" id="ARBA00022643"/>
    </source>
</evidence>
<evidence type="ECO:0000313" key="8">
    <source>
        <dbReference type="EMBL" id="MBP2416830.1"/>
    </source>
</evidence>
<evidence type="ECO:0000256" key="5">
    <source>
        <dbReference type="ARBA" id="ARBA00023002"/>
    </source>
</evidence>
<dbReference type="PANTHER" id="PTHR10851">
    <property type="entry name" value="PYRIDOXINE-5-PHOSPHATE OXIDASE"/>
    <property type="match status" value="1"/>
</dbReference>
<keyword evidence="5 8" id="KW-0560">Oxidoreductase</keyword>
<dbReference type="PANTHER" id="PTHR10851:SF0">
    <property type="entry name" value="PYRIDOXINE-5'-PHOSPHATE OXIDASE"/>
    <property type="match status" value="1"/>
</dbReference>
<proteinExistence type="inferred from homology"/>
<comment type="similarity">
    <text evidence="2">Belongs to the pyridoxamine 5'-phosphate oxidase family.</text>
</comment>
<dbReference type="Pfam" id="PF10590">
    <property type="entry name" value="PNP_phzG_C"/>
    <property type="match status" value="1"/>
</dbReference>
<dbReference type="InterPro" id="IPR012349">
    <property type="entry name" value="Split_barrel_FMN-bd"/>
</dbReference>
<gene>
    <name evidence="8" type="ORF">JOF54_001752</name>
</gene>
<dbReference type="Gene3D" id="2.30.110.10">
    <property type="entry name" value="Electron Transport, Fmn-binding Protein, Chain A"/>
    <property type="match status" value="1"/>
</dbReference>
<dbReference type="Proteomes" id="UP000758168">
    <property type="component" value="Unassembled WGS sequence"/>
</dbReference>
<evidence type="ECO:0000256" key="1">
    <source>
        <dbReference type="ARBA" id="ARBA00001917"/>
    </source>
</evidence>
<keyword evidence="9" id="KW-1185">Reference proteome</keyword>
<dbReference type="Pfam" id="PF01243">
    <property type="entry name" value="PNPOx_N"/>
    <property type="match status" value="1"/>
</dbReference>
<keyword evidence="3" id="KW-0285">Flavoprotein</keyword>
<dbReference type="InterPro" id="IPR019576">
    <property type="entry name" value="Pyridoxamine_oxidase_dimer_C"/>
</dbReference>
<dbReference type="InterPro" id="IPR011576">
    <property type="entry name" value="Pyridox_Oxase_N"/>
</dbReference>
<dbReference type="GO" id="GO:0004733">
    <property type="term" value="F:pyridoxamine phosphate oxidase activity"/>
    <property type="evidence" value="ECO:0007669"/>
    <property type="project" value="UniProtKB-EC"/>
</dbReference>
<dbReference type="InterPro" id="IPR000659">
    <property type="entry name" value="Pyridox_Oxase"/>
</dbReference>
<dbReference type="RefSeq" id="WP_210054826.1">
    <property type="nucleotide sequence ID" value="NZ_BAAAMH010000013.1"/>
</dbReference>
<sequence length="166" mass="18173">MTLATHGLDGCPAARTVLLSSVSDAGFRFHTDARSAKAAELAADDRVALVLAFPDRAQQLVVQGRAVREDADESRAAFGRRSAYLRHLAWVNDVDHARLPDIERRRAWAAAVAETPDGPLDPPTTWVGYEVVPHRYVFWEGDPDAASHRTVVVRDGDGWAVDHQPG</sequence>
<organism evidence="8 9">
    <name type="scientific">Microlunatus capsulatus</name>
    <dbReference type="NCBI Taxonomy" id="99117"/>
    <lineage>
        <taxon>Bacteria</taxon>
        <taxon>Bacillati</taxon>
        <taxon>Actinomycetota</taxon>
        <taxon>Actinomycetes</taxon>
        <taxon>Propionibacteriales</taxon>
        <taxon>Propionibacteriaceae</taxon>
        <taxon>Microlunatus</taxon>
    </lineage>
</organism>
<evidence type="ECO:0000259" key="6">
    <source>
        <dbReference type="Pfam" id="PF01243"/>
    </source>
</evidence>
<dbReference type="EMBL" id="JAGIOB010000001">
    <property type="protein sequence ID" value="MBP2416830.1"/>
    <property type="molecule type" value="Genomic_DNA"/>
</dbReference>
<evidence type="ECO:0000259" key="7">
    <source>
        <dbReference type="Pfam" id="PF10590"/>
    </source>
</evidence>
<dbReference type="EC" id="1.4.3.5" evidence="8"/>
<protein>
    <submittedName>
        <fullName evidence="8">Pyridoxamine 5'-phosphate oxidase</fullName>
        <ecNumber evidence="8">1.4.3.5</ecNumber>
    </submittedName>
</protein>
<feature type="domain" description="Pyridoxine 5'-phosphate oxidase dimerisation C-terminal" evidence="7">
    <location>
        <begin position="126"/>
        <end position="161"/>
    </location>
</feature>
<dbReference type="SUPFAM" id="SSF50475">
    <property type="entry name" value="FMN-binding split barrel"/>
    <property type="match status" value="1"/>
</dbReference>